<feature type="transmembrane region" description="Helical" evidence="8">
    <location>
        <begin position="126"/>
        <end position="147"/>
    </location>
</feature>
<feature type="transmembrane region" description="Helical" evidence="8">
    <location>
        <begin position="50"/>
        <end position="71"/>
    </location>
</feature>
<feature type="transmembrane region" description="Helical" evidence="8">
    <location>
        <begin position="440"/>
        <end position="464"/>
    </location>
</feature>
<proteinExistence type="inferred from homology"/>
<dbReference type="OrthoDB" id="44736at2759"/>
<evidence type="ECO:0000256" key="6">
    <source>
        <dbReference type="ARBA" id="ARBA00022989"/>
    </source>
</evidence>
<evidence type="ECO:0000256" key="1">
    <source>
        <dbReference type="ARBA" id="ARBA00002957"/>
    </source>
</evidence>
<evidence type="ECO:0000256" key="5">
    <source>
        <dbReference type="ARBA" id="ARBA00022692"/>
    </source>
</evidence>
<dbReference type="PANTHER" id="PTHR12385">
    <property type="entry name" value="CHOLINE TRANSPORTER-LIKE (SLC FAMILY 44)"/>
    <property type="match status" value="1"/>
</dbReference>
<evidence type="ECO:0000256" key="4">
    <source>
        <dbReference type="ARBA" id="ARBA00015388"/>
    </source>
</evidence>
<keyword evidence="5 8" id="KW-0812">Transmembrane</keyword>
<accession>A0A0W4ZI67</accession>
<dbReference type="PANTHER" id="PTHR12385:SF4">
    <property type="entry name" value="PROTEIN PNS1"/>
    <property type="match status" value="1"/>
</dbReference>
<organism evidence="9 10">
    <name type="scientific">Pneumocystis carinii (strain B80)</name>
    <name type="common">Rat pneumocystis pneumonia agent</name>
    <name type="synonym">Pneumocystis carinii f. sp. carinii</name>
    <dbReference type="NCBI Taxonomy" id="1408658"/>
    <lineage>
        <taxon>Eukaryota</taxon>
        <taxon>Fungi</taxon>
        <taxon>Dikarya</taxon>
        <taxon>Ascomycota</taxon>
        <taxon>Taphrinomycotina</taxon>
        <taxon>Pneumocystomycetes</taxon>
        <taxon>Pneumocystaceae</taxon>
        <taxon>Pneumocystis</taxon>
    </lineage>
</organism>
<comment type="function">
    <text evidence="1 8">Probably involved in transport through the plasma membrane.</text>
</comment>
<dbReference type="GeneID" id="28936688"/>
<evidence type="ECO:0000256" key="3">
    <source>
        <dbReference type="ARBA" id="ARBA00007168"/>
    </source>
</evidence>
<feature type="transmembrane region" description="Helical" evidence="8">
    <location>
        <begin position="306"/>
        <end position="325"/>
    </location>
</feature>
<feature type="transmembrane region" description="Helical" evidence="8">
    <location>
        <begin position="153"/>
        <end position="171"/>
    </location>
</feature>
<dbReference type="InterPro" id="IPR007603">
    <property type="entry name" value="Choline_transptr-like"/>
</dbReference>
<gene>
    <name evidence="9" type="ORF">T552_01924</name>
</gene>
<keyword evidence="6 8" id="KW-1133">Transmembrane helix</keyword>
<comment type="similarity">
    <text evidence="3 8">Belongs to the CTL (choline transporter-like) family.</text>
</comment>
<dbReference type="EMBL" id="LFVZ01000008">
    <property type="protein sequence ID" value="KTW28062.1"/>
    <property type="molecule type" value="Genomic_DNA"/>
</dbReference>
<protein>
    <recommendedName>
        <fullName evidence="4 8">Protein PNS1</fullName>
    </recommendedName>
</protein>
<dbReference type="RefSeq" id="XP_018225771.1">
    <property type="nucleotide sequence ID" value="XM_018370485.1"/>
</dbReference>
<evidence type="ECO:0000256" key="8">
    <source>
        <dbReference type="RuleBase" id="RU368066"/>
    </source>
</evidence>
<dbReference type="Pfam" id="PF04515">
    <property type="entry name" value="Choline_transpo"/>
    <property type="match status" value="1"/>
</dbReference>
<dbReference type="GO" id="GO:0005886">
    <property type="term" value="C:plasma membrane"/>
    <property type="evidence" value="ECO:0007669"/>
    <property type="project" value="UniProtKB-SubCell"/>
</dbReference>
<feature type="transmembrane region" description="Helical" evidence="8">
    <location>
        <begin position="247"/>
        <end position="263"/>
    </location>
</feature>
<reference evidence="10" key="1">
    <citation type="journal article" date="2016" name="Nat. Commun.">
        <title>Genome analysis of three Pneumocystis species reveals adaptation mechanisms to life exclusively in mammalian hosts.</title>
        <authorList>
            <person name="Ma L."/>
            <person name="Chen Z."/>
            <person name="Huang D.W."/>
            <person name="Kutty G."/>
            <person name="Ishihara M."/>
            <person name="Wang H."/>
            <person name="Abouelleil A."/>
            <person name="Bishop L."/>
            <person name="Davey E."/>
            <person name="Deng R."/>
            <person name="Deng X."/>
            <person name="Fan L."/>
            <person name="Fantoni G."/>
            <person name="Fitzgerald M."/>
            <person name="Gogineni E."/>
            <person name="Goldberg J.M."/>
            <person name="Handley G."/>
            <person name="Hu X."/>
            <person name="Huber C."/>
            <person name="Jiao X."/>
            <person name="Jones K."/>
            <person name="Levin J.Z."/>
            <person name="Liu Y."/>
            <person name="Macdonald P."/>
            <person name="Melnikov A."/>
            <person name="Raley C."/>
            <person name="Sassi M."/>
            <person name="Sherman B.T."/>
            <person name="Song X."/>
            <person name="Sykes S."/>
            <person name="Tran B."/>
            <person name="Walsh L."/>
            <person name="Xia Y."/>
            <person name="Yang J."/>
            <person name="Young S."/>
            <person name="Zeng Q."/>
            <person name="Zheng X."/>
            <person name="Stephens R."/>
            <person name="Nusbaum C."/>
            <person name="Birren B.W."/>
            <person name="Azadi P."/>
            <person name="Lempicki R.A."/>
            <person name="Cuomo C.A."/>
            <person name="Kovacs J.A."/>
        </authorList>
    </citation>
    <scope>NUCLEOTIDE SEQUENCE [LARGE SCALE GENOMIC DNA]</scope>
    <source>
        <strain evidence="10">B80</strain>
    </source>
</reference>
<feature type="transmembrane region" description="Helical" evidence="8">
    <location>
        <begin position="270"/>
        <end position="286"/>
    </location>
</feature>
<feature type="transmembrane region" description="Helical" evidence="8">
    <location>
        <begin position="98"/>
        <end position="119"/>
    </location>
</feature>
<dbReference type="Proteomes" id="UP000054454">
    <property type="component" value="Unassembled WGS sequence"/>
</dbReference>
<dbReference type="GO" id="GO:0022857">
    <property type="term" value="F:transmembrane transporter activity"/>
    <property type="evidence" value="ECO:0007669"/>
    <property type="project" value="UniProtKB-UniRule"/>
</dbReference>
<sequence length="497" mass="57342">MSANVEKTQDTSNPYYQNMRYGGQEAWTQDRKEEIEFSEKFKVEKKWKDVWASVLFFISLFGFIYISGVSIHEFLNTAEYKKKDFSKTSSFTINLNTIFLYVYVVGSAAALSFLYFLFARIYTKQFIWSTGILQIVFMLGIGIFFLIRGLYTASIVFLIFAIFYGFCFYTWRSRIPLATMYLQFTMKVCSYFPSVYFISFFGMVVSIGFFAWFFITLLASFTKFSEYGPDGFRKQSCIDNPDKCNSMYLHLIIFYLFFNAYWITEVIKNVIHTTICGIFGSYYYGYNTPEGIPKHAALASFKRTTTYSFGSVCFGSLVASIVQILRDIFKSIMRDRAGSGDIIGTIFSCFASCVLILLDWLVQYFNHYCYAQIALYGKKYLRAAKDTWDMFRRTGIDALINDCLIDNVLFFGSLFVACLTAFSSYLYLRFTNPQYNNNGSYYIGVIFISFFIGLQVCNIAVVPIKSGIAALFVGVSEDREVLRRNFPLLYNQMFGAV</sequence>
<evidence type="ECO:0000313" key="10">
    <source>
        <dbReference type="Proteomes" id="UP000054454"/>
    </source>
</evidence>
<evidence type="ECO:0000313" key="9">
    <source>
        <dbReference type="EMBL" id="KTW28062.1"/>
    </source>
</evidence>
<feature type="transmembrane region" description="Helical" evidence="8">
    <location>
        <begin position="337"/>
        <end position="358"/>
    </location>
</feature>
<name>A0A0W4ZI67_PNEC8</name>
<feature type="transmembrane region" description="Helical" evidence="8">
    <location>
        <begin position="408"/>
        <end position="428"/>
    </location>
</feature>
<comment type="subcellular location">
    <subcellularLocation>
        <location evidence="2 8">Cell membrane</location>
        <topology evidence="2 8">Multi-pass membrane protein</topology>
    </subcellularLocation>
</comment>
<keyword evidence="7 8" id="KW-0472">Membrane</keyword>
<dbReference type="AlphaFoldDB" id="A0A0W4ZI67"/>
<evidence type="ECO:0000256" key="7">
    <source>
        <dbReference type="ARBA" id="ARBA00023136"/>
    </source>
</evidence>
<evidence type="ECO:0000256" key="2">
    <source>
        <dbReference type="ARBA" id="ARBA00004651"/>
    </source>
</evidence>
<keyword evidence="10" id="KW-1185">Reference proteome</keyword>
<feature type="transmembrane region" description="Helical" evidence="8">
    <location>
        <begin position="191"/>
        <end position="215"/>
    </location>
</feature>
<comment type="caution">
    <text evidence="9">The sequence shown here is derived from an EMBL/GenBank/DDBJ whole genome shotgun (WGS) entry which is preliminary data.</text>
</comment>
<dbReference type="VEuPathDB" id="FungiDB:T552_01924"/>